<accession>A0A060T197</accession>
<reference evidence="5" key="2">
    <citation type="submission" date="2014-06" db="EMBL/GenBank/DDBJ databases">
        <title>The complete genome of Blastobotrys (Arxula) adeninivorans LS3 - a yeast of biotechnological interest.</title>
        <authorList>
            <person name="Kunze G."/>
            <person name="Gaillardin C."/>
            <person name="Czernicka M."/>
            <person name="Durrens P."/>
            <person name="Martin T."/>
            <person name="Boer E."/>
            <person name="Gabaldon T."/>
            <person name="Cruz J."/>
            <person name="Talla E."/>
            <person name="Marck C."/>
            <person name="Goffeau A."/>
            <person name="Barbe V."/>
            <person name="Baret P."/>
            <person name="Baronian K."/>
            <person name="Beier S."/>
            <person name="Bleykasten C."/>
            <person name="Bode R."/>
            <person name="Casaregola S."/>
            <person name="Despons L."/>
            <person name="Fairhead C."/>
            <person name="Giersberg M."/>
            <person name="Gierski P."/>
            <person name="Hahnel U."/>
            <person name="Hartmann A."/>
            <person name="Jankowska D."/>
            <person name="Jubin C."/>
            <person name="Jung P."/>
            <person name="Lafontaine I."/>
            <person name="Leh-Louis V."/>
            <person name="Lemaire M."/>
            <person name="Marcet-Houben M."/>
            <person name="Mascher M."/>
            <person name="Morel G."/>
            <person name="Richard G.-F."/>
            <person name="Riechen J."/>
            <person name="Sacerdot C."/>
            <person name="Sarkar A."/>
            <person name="Savel G."/>
            <person name="Schacherer J."/>
            <person name="Sherman D."/>
            <person name="Straub M.-L."/>
            <person name="Stein N."/>
            <person name="Thierry A."/>
            <person name="Trautwein-Schult A."/>
            <person name="Westhof E."/>
            <person name="Worch S."/>
            <person name="Dujon B."/>
            <person name="Souciet J.-L."/>
            <person name="Wincker P."/>
            <person name="Scholz U."/>
            <person name="Neuveglise N."/>
        </authorList>
    </citation>
    <scope>NUCLEOTIDE SEQUENCE</scope>
    <source>
        <strain evidence="5">LS3</strain>
    </source>
</reference>
<dbReference type="PhylomeDB" id="A0A060T197"/>
<protein>
    <submittedName>
        <fullName evidence="5">ARAD1C18370p</fullName>
    </submittedName>
</protein>
<dbReference type="PANTHER" id="PTHR44942">
    <property type="entry name" value="METHYLTRANSF_11 DOMAIN-CONTAINING PROTEIN"/>
    <property type="match status" value="1"/>
</dbReference>
<dbReference type="PANTHER" id="PTHR44942:SF4">
    <property type="entry name" value="METHYLTRANSFERASE TYPE 11 DOMAIN-CONTAINING PROTEIN"/>
    <property type="match status" value="1"/>
</dbReference>
<dbReference type="SUPFAM" id="SSF53335">
    <property type="entry name" value="S-adenosyl-L-methionine-dependent methyltransferases"/>
    <property type="match status" value="1"/>
</dbReference>
<evidence type="ECO:0000256" key="3">
    <source>
        <dbReference type="ARBA" id="ARBA00022679"/>
    </source>
</evidence>
<evidence type="ECO:0000259" key="4">
    <source>
        <dbReference type="Pfam" id="PF08241"/>
    </source>
</evidence>
<gene>
    <name evidence="5" type="ORF">GNLVRS02_ARAD1C18370g</name>
</gene>
<comment type="similarity">
    <text evidence="1">Belongs to the methyltransferase superfamily.</text>
</comment>
<dbReference type="InterPro" id="IPR051052">
    <property type="entry name" value="Diverse_substrate_MTase"/>
</dbReference>
<dbReference type="AlphaFoldDB" id="A0A060T197"/>
<organism evidence="5">
    <name type="scientific">Blastobotrys adeninivorans</name>
    <name type="common">Yeast</name>
    <name type="synonym">Arxula adeninivorans</name>
    <dbReference type="NCBI Taxonomy" id="409370"/>
    <lineage>
        <taxon>Eukaryota</taxon>
        <taxon>Fungi</taxon>
        <taxon>Dikarya</taxon>
        <taxon>Ascomycota</taxon>
        <taxon>Saccharomycotina</taxon>
        <taxon>Dipodascomycetes</taxon>
        <taxon>Dipodascales</taxon>
        <taxon>Trichomonascaceae</taxon>
        <taxon>Blastobotrys</taxon>
    </lineage>
</organism>
<reference evidence="5" key="1">
    <citation type="submission" date="2014-02" db="EMBL/GenBank/DDBJ databases">
        <authorList>
            <person name="Genoscope - CEA"/>
        </authorList>
    </citation>
    <scope>NUCLEOTIDE SEQUENCE</scope>
    <source>
        <strain evidence="5">LS3</strain>
    </source>
</reference>
<sequence>MLRCIFKGLNAVKSVHGTKVRLFSFTNMSAKVNVVAKGSFDANHQLYDKVRPGFIPVAVDYLVKGLDVKAGGRVVDLAAGTGKFTRAITDRGLDLVAVEPSEGMIESFRQNFPDIPCLQGDSYNIPLDDESADGVTVAQAFHWFSDHQSLKEIARVLKPGAKVALIWNYEDLDSTPENGWQRQVTNYVHSFDSGVPQYRHGHWFKAFENQSYFKTPYQEDHFKFEKEYKPSEIWPYWQSRSYITALPQDKQMEIKAKIEQMIANSSDATDPLVAKRGVHVVIAEKQ</sequence>
<name>A0A060T197_BLAAD</name>
<proteinExistence type="inferred from homology"/>
<dbReference type="GO" id="GO:0008757">
    <property type="term" value="F:S-adenosylmethionine-dependent methyltransferase activity"/>
    <property type="evidence" value="ECO:0007669"/>
    <property type="project" value="InterPro"/>
</dbReference>
<keyword evidence="2" id="KW-0489">Methyltransferase</keyword>
<keyword evidence="3" id="KW-0808">Transferase</keyword>
<feature type="domain" description="Methyltransferase type 11" evidence="4">
    <location>
        <begin position="75"/>
        <end position="164"/>
    </location>
</feature>
<dbReference type="GO" id="GO:0032259">
    <property type="term" value="P:methylation"/>
    <property type="evidence" value="ECO:0007669"/>
    <property type="project" value="UniProtKB-KW"/>
</dbReference>
<dbReference type="Pfam" id="PF08241">
    <property type="entry name" value="Methyltransf_11"/>
    <property type="match status" value="1"/>
</dbReference>
<evidence type="ECO:0000256" key="1">
    <source>
        <dbReference type="ARBA" id="ARBA00008361"/>
    </source>
</evidence>
<dbReference type="InterPro" id="IPR013216">
    <property type="entry name" value="Methyltransf_11"/>
</dbReference>
<dbReference type="Gene3D" id="3.40.50.150">
    <property type="entry name" value="Vaccinia Virus protein VP39"/>
    <property type="match status" value="1"/>
</dbReference>
<evidence type="ECO:0000256" key="2">
    <source>
        <dbReference type="ARBA" id="ARBA00022603"/>
    </source>
</evidence>
<dbReference type="InterPro" id="IPR029063">
    <property type="entry name" value="SAM-dependent_MTases_sf"/>
</dbReference>
<evidence type="ECO:0000313" key="5">
    <source>
        <dbReference type="EMBL" id="CDP34693.1"/>
    </source>
</evidence>
<dbReference type="CDD" id="cd02440">
    <property type="entry name" value="AdoMet_MTases"/>
    <property type="match status" value="1"/>
</dbReference>
<dbReference type="EMBL" id="HG937693">
    <property type="protein sequence ID" value="CDP34693.1"/>
    <property type="molecule type" value="Genomic_DNA"/>
</dbReference>